<organism evidence="2 3">
    <name type="scientific">Ignelater luminosus</name>
    <name type="common">Cucubano</name>
    <name type="synonym">Pyrophorus luminosus</name>
    <dbReference type="NCBI Taxonomy" id="2038154"/>
    <lineage>
        <taxon>Eukaryota</taxon>
        <taxon>Metazoa</taxon>
        <taxon>Ecdysozoa</taxon>
        <taxon>Arthropoda</taxon>
        <taxon>Hexapoda</taxon>
        <taxon>Insecta</taxon>
        <taxon>Pterygota</taxon>
        <taxon>Neoptera</taxon>
        <taxon>Endopterygota</taxon>
        <taxon>Coleoptera</taxon>
        <taxon>Polyphaga</taxon>
        <taxon>Elateriformia</taxon>
        <taxon>Elateroidea</taxon>
        <taxon>Elateridae</taxon>
        <taxon>Agrypninae</taxon>
        <taxon>Pyrophorini</taxon>
        <taxon>Ignelater</taxon>
    </lineage>
</organism>
<dbReference type="Proteomes" id="UP000801492">
    <property type="component" value="Unassembled WGS sequence"/>
</dbReference>
<evidence type="ECO:0000313" key="2">
    <source>
        <dbReference type="EMBL" id="KAF2888432.1"/>
    </source>
</evidence>
<name>A0A8K0G4S7_IGNLU</name>
<evidence type="ECO:0000259" key="1">
    <source>
        <dbReference type="Pfam" id="PF13843"/>
    </source>
</evidence>
<dbReference type="OrthoDB" id="10038921at2759"/>
<gene>
    <name evidence="2" type="ORF">ILUMI_17741</name>
</gene>
<accession>A0A8K0G4S7</accession>
<feature type="non-terminal residue" evidence="2">
    <location>
        <position position="1"/>
    </location>
</feature>
<sequence length="229" mass="26810">TEVRRHGAENWSLSLEELDALLYARGAYSATNLKLYHMWLNVWGPPVFSQTMGRNRFKEILCYLRFDIKNSRSERLKTDKFALVSETWNTFIENCLFCYKQGQDVTVDEQLFPSKARCNFTQFMANKPDKFGIKFWMLADVKSKYMCNAFPYLGKDELRPEGESLPENVVIRLMEPYLRTGRNVTTDNFFTSFKLAERLKAMQTSIVGAMKRTRNSNSCMQLQRKSAFF</sequence>
<reference evidence="2" key="1">
    <citation type="submission" date="2019-08" db="EMBL/GenBank/DDBJ databases">
        <title>The genome of the North American firefly Photinus pyralis.</title>
        <authorList>
            <consortium name="Photinus pyralis genome working group"/>
            <person name="Fallon T.R."/>
            <person name="Sander Lower S.E."/>
            <person name="Weng J.-K."/>
        </authorList>
    </citation>
    <scope>NUCLEOTIDE SEQUENCE</scope>
    <source>
        <strain evidence="2">TRF0915ILg1</strain>
        <tissue evidence="2">Whole body</tissue>
    </source>
</reference>
<dbReference type="InterPro" id="IPR029526">
    <property type="entry name" value="PGBD"/>
</dbReference>
<keyword evidence="3" id="KW-1185">Reference proteome</keyword>
<feature type="domain" description="PiggyBac transposable element-derived protein" evidence="1">
    <location>
        <begin position="16"/>
        <end position="221"/>
    </location>
</feature>
<comment type="caution">
    <text evidence="2">The sequence shown here is derived from an EMBL/GenBank/DDBJ whole genome shotgun (WGS) entry which is preliminary data.</text>
</comment>
<dbReference type="Pfam" id="PF13843">
    <property type="entry name" value="DDE_Tnp_1_7"/>
    <property type="match status" value="1"/>
</dbReference>
<dbReference type="AlphaFoldDB" id="A0A8K0G4S7"/>
<dbReference type="EMBL" id="VTPC01077312">
    <property type="protein sequence ID" value="KAF2888432.1"/>
    <property type="molecule type" value="Genomic_DNA"/>
</dbReference>
<proteinExistence type="predicted"/>
<protein>
    <recommendedName>
        <fullName evidence="1">PiggyBac transposable element-derived protein domain-containing protein</fullName>
    </recommendedName>
</protein>
<dbReference type="PANTHER" id="PTHR46599">
    <property type="entry name" value="PIGGYBAC TRANSPOSABLE ELEMENT-DERIVED PROTEIN 4"/>
    <property type="match status" value="1"/>
</dbReference>
<dbReference type="PANTHER" id="PTHR46599:SF6">
    <property type="entry name" value="DUAL SPECIFICITY PHOSPHATASE 26"/>
    <property type="match status" value="1"/>
</dbReference>
<evidence type="ECO:0000313" key="3">
    <source>
        <dbReference type="Proteomes" id="UP000801492"/>
    </source>
</evidence>